<dbReference type="EMBL" id="JAWZXF010000020">
    <property type="protein sequence ID" value="MDX7923820.1"/>
    <property type="molecule type" value="Genomic_DNA"/>
</dbReference>
<dbReference type="InterPro" id="IPR021352">
    <property type="entry name" value="DUF2971"/>
</dbReference>
<comment type="caution">
    <text evidence="1">The sequence shown here is derived from an EMBL/GenBank/DDBJ whole genome shotgun (WGS) entry which is preliminary data.</text>
</comment>
<dbReference type="AlphaFoldDB" id="A0AAP6GEB8"/>
<reference evidence="1" key="1">
    <citation type="submission" date="2023-11" db="EMBL/GenBank/DDBJ databases">
        <title>WGS of Aeromonas in Northern Israel.</title>
        <authorList>
            <person name="Hershko Y."/>
        </authorList>
    </citation>
    <scope>NUCLEOTIDE SEQUENCE</scope>
    <source>
        <strain evidence="1">02297</strain>
    </source>
</reference>
<proteinExistence type="predicted"/>
<gene>
    <name evidence="1" type="ORF">SJS82_17975</name>
</gene>
<dbReference type="Proteomes" id="UP001285835">
    <property type="component" value="Unassembled WGS sequence"/>
</dbReference>
<evidence type="ECO:0000313" key="1">
    <source>
        <dbReference type="EMBL" id="MDX7923820.1"/>
    </source>
</evidence>
<evidence type="ECO:0000313" key="2">
    <source>
        <dbReference type="Proteomes" id="UP001285835"/>
    </source>
</evidence>
<name>A0AAP6GEB8_AERME</name>
<sequence>MKIPKKLYKYEAVSVQSLLNLKSQVVYFAPPSCFNDPYDCAIKTQIEDPTNQELEELKEIYLAKEWPTHIMDKLSTTPLEKLKPMLMSAAREANRIIIDTFIENRGVSCFSEVCDELLMWGHYAGKYTGFCLEFDTKNELFEKAKKVAYVENMPKLNVLSVYGQGRRGDILELFCTKSKSWDYEKEWRCIHNEAGTAYTYSANALTAVYFGPKTNPHMVEIICLILQGQNSNVRFWQGKRSEHNFKVEFEEFFYTPYLRAKELGLRT</sequence>
<accession>A0AAP6GEB8</accession>
<dbReference type="Pfam" id="PF11185">
    <property type="entry name" value="DUF2971"/>
    <property type="match status" value="1"/>
</dbReference>
<protein>
    <submittedName>
        <fullName evidence="1">DUF2971 domain-containing protein</fullName>
    </submittedName>
</protein>
<organism evidence="1 2">
    <name type="scientific">Aeromonas media</name>
    <dbReference type="NCBI Taxonomy" id="651"/>
    <lineage>
        <taxon>Bacteria</taxon>
        <taxon>Pseudomonadati</taxon>
        <taxon>Pseudomonadota</taxon>
        <taxon>Gammaproteobacteria</taxon>
        <taxon>Aeromonadales</taxon>
        <taxon>Aeromonadaceae</taxon>
        <taxon>Aeromonas</taxon>
    </lineage>
</organism>
<dbReference type="RefSeq" id="WP_319917862.1">
    <property type="nucleotide sequence ID" value="NZ_JAWZXF010000020.1"/>
</dbReference>